<proteinExistence type="inferred from homology"/>
<dbReference type="HAMAP" id="MF_00087">
    <property type="entry name" value="Glu_tRNA_reductase"/>
    <property type="match status" value="1"/>
</dbReference>
<feature type="domain" description="Quinate/shikimate 5-dehydrogenase/glutamyl-tRNA reductase" evidence="11">
    <location>
        <begin position="167"/>
        <end position="301"/>
    </location>
</feature>
<feature type="site" description="Important for activity" evidence="8">
    <location>
        <position position="94"/>
    </location>
</feature>
<evidence type="ECO:0000256" key="1">
    <source>
        <dbReference type="ARBA" id="ARBA00005059"/>
    </source>
</evidence>
<comment type="catalytic activity">
    <reaction evidence="7 8 9">
        <text>(S)-4-amino-5-oxopentanoate + tRNA(Glu) + NADP(+) = L-glutamyl-tRNA(Glu) + NADPH + H(+)</text>
        <dbReference type="Rhea" id="RHEA:12344"/>
        <dbReference type="Rhea" id="RHEA-COMP:9663"/>
        <dbReference type="Rhea" id="RHEA-COMP:9680"/>
        <dbReference type="ChEBI" id="CHEBI:15378"/>
        <dbReference type="ChEBI" id="CHEBI:57501"/>
        <dbReference type="ChEBI" id="CHEBI:57783"/>
        <dbReference type="ChEBI" id="CHEBI:58349"/>
        <dbReference type="ChEBI" id="CHEBI:78442"/>
        <dbReference type="ChEBI" id="CHEBI:78520"/>
        <dbReference type="EC" id="1.2.1.70"/>
    </reaction>
</comment>
<comment type="domain">
    <text evidence="8">Possesses an unusual extended V-shaped dimeric structure with each monomer consisting of three distinct domains arranged along a curved 'spinal' alpha-helix. The N-terminal catalytic domain specifically recognizes the glutamate moiety of the substrate. The second domain is the NADPH-binding domain, and the third C-terminal domain is responsible for dimerization.</text>
</comment>
<feature type="binding site" evidence="8">
    <location>
        <begin position="109"/>
        <end position="111"/>
    </location>
    <ligand>
        <name>substrate</name>
    </ligand>
</feature>
<gene>
    <name evidence="8 13" type="primary">hemA</name>
    <name evidence="13" type="ORF">LZ012_16375</name>
</gene>
<dbReference type="InterPro" id="IPR018214">
    <property type="entry name" value="GluRdtase_CS"/>
</dbReference>
<feature type="binding site" evidence="8">
    <location>
        <position position="104"/>
    </location>
    <ligand>
        <name>substrate</name>
    </ligand>
</feature>
<comment type="caution">
    <text evidence="13">The sequence shown here is derived from an EMBL/GenBank/DDBJ whole genome shotgun (WGS) entry which is preliminary data.</text>
</comment>
<reference evidence="13" key="1">
    <citation type="submission" date="2022-01" db="EMBL/GenBank/DDBJ databases">
        <authorList>
            <person name="Jo J.-H."/>
            <person name="Im W.-T."/>
        </authorList>
    </citation>
    <scope>NUCLEOTIDE SEQUENCE</scope>
    <source>
        <strain evidence="13">XY25</strain>
    </source>
</reference>
<evidence type="ECO:0000256" key="2">
    <source>
        <dbReference type="ARBA" id="ARBA00005916"/>
    </source>
</evidence>
<feature type="binding site" evidence="8">
    <location>
        <begin position="184"/>
        <end position="189"/>
    </location>
    <ligand>
        <name>NADP(+)</name>
        <dbReference type="ChEBI" id="CHEBI:58349"/>
    </ligand>
</feature>
<dbReference type="Pfam" id="PF05201">
    <property type="entry name" value="GlutR_N"/>
    <property type="match status" value="1"/>
</dbReference>
<evidence type="ECO:0000256" key="8">
    <source>
        <dbReference type="HAMAP-Rule" id="MF_00087"/>
    </source>
</evidence>
<organism evidence="13 14">
    <name type="scientific">Dechloromonas hankyongensis</name>
    <dbReference type="NCBI Taxonomy" id="2908002"/>
    <lineage>
        <taxon>Bacteria</taxon>
        <taxon>Pseudomonadati</taxon>
        <taxon>Pseudomonadota</taxon>
        <taxon>Betaproteobacteria</taxon>
        <taxon>Rhodocyclales</taxon>
        <taxon>Azonexaceae</taxon>
        <taxon>Dechloromonas</taxon>
    </lineage>
</organism>
<dbReference type="SUPFAM" id="SSF69742">
    <property type="entry name" value="Glutamyl tRNA-reductase catalytic, N-terminal domain"/>
    <property type="match status" value="1"/>
</dbReference>
<dbReference type="Pfam" id="PF00745">
    <property type="entry name" value="GlutR_dimer"/>
    <property type="match status" value="1"/>
</dbReference>
<evidence type="ECO:0000313" key="14">
    <source>
        <dbReference type="Proteomes" id="UP001165384"/>
    </source>
</evidence>
<feature type="binding site" evidence="8">
    <location>
        <position position="115"/>
    </location>
    <ligand>
        <name>substrate</name>
    </ligand>
</feature>
<accession>A0ABS9K666</accession>
<evidence type="ECO:0000256" key="9">
    <source>
        <dbReference type="RuleBase" id="RU000584"/>
    </source>
</evidence>
<dbReference type="EC" id="1.2.1.70" evidence="3 8"/>
<dbReference type="Gene3D" id="3.40.50.720">
    <property type="entry name" value="NAD(P)-binding Rossmann-like Domain"/>
    <property type="match status" value="1"/>
</dbReference>
<feature type="binding site" evidence="8">
    <location>
        <begin position="48"/>
        <end position="51"/>
    </location>
    <ligand>
        <name>substrate</name>
    </ligand>
</feature>
<dbReference type="RefSeq" id="WP_275711952.1">
    <property type="nucleotide sequence ID" value="NZ_JAKLTN010000003.1"/>
</dbReference>
<comment type="similarity">
    <text evidence="2 8 9">Belongs to the glutamyl-tRNA reductase family.</text>
</comment>
<comment type="pathway">
    <text evidence="1 8 9">Porphyrin-containing compound metabolism; protoporphyrin-IX biosynthesis; 5-aminolevulinate from L-glutamyl-tRNA(Glu): step 1/2.</text>
</comment>
<comment type="miscellaneous">
    <text evidence="8">During catalysis, the active site Cys acts as a nucleophile attacking the alpha-carbonyl group of tRNA-bound glutamate with the formation of a thioester intermediate between enzyme and glutamate, and the concomitant release of tRNA(Glu). The thioester intermediate is finally reduced by direct hydride transfer from NADPH, to form the product GSA.</text>
</comment>
<dbReference type="GO" id="GO:0008883">
    <property type="term" value="F:glutamyl-tRNA reductase activity"/>
    <property type="evidence" value="ECO:0007669"/>
    <property type="project" value="UniProtKB-EC"/>
</dbReference>
<evidence type="ECO:0000256" key="4">
    <source>
        <dbReference type="ARBA" id="ARBA00022857"/>
    </source>
</evidence>
<sequence>MIFTLGINHHSAPLAIRERVAFGADKLGHALADLTRDRPVREVAILSTCNRTEIYCSAESPDVVVDWLAHYHQVARDELTPYIYTHDQPAAIRHAFRVASGLDSMVIGEPQILGQMKDAVRAAEENGTLGTQLHKLFQRSFSVAKEVRSTTAIGANIVSMAAAGVHLAERIFESIADQRILFIGAGEMIELCAAHFCAQKPKQVTIANRTVERARALAEQYGGTAIRLDDLGEHLSQHDIVVSCTASPLPIIGLGMVERAIKARRHRPMFMVDLAVPRDIEEEVGQLDDIFLYTVDDLAQVVESGLESRQAAVVEAEDIIANRVKDFLGWLESRDTVPVIRSLRDSAERMRRHEMEHALKLLAKGENPEKVLEHLSHRLTNKFLHAPTQTLNVADGGERAELQSAAARLFHLHAGD</sequence>
<evidence type="ECO:0000313" key="13">
    <source>
        <dbReference type="EMBL" id="MCG2578574.1"/>
    </source>
</evidence>
<evidence type="ECO:0000256" key="3">
    <source>
        <dbReference type="ARBA" id="ARBA00012970"/>
    </source>
</evidence>
<protein>
    <recommendedName>
        <fullName evidence="3 8">Glutamyl-tRNA reductase</fullName>
        <shortName evidence="8">GluTR</shortName>
        <ecNumber evidence="3 8">1.2.1.70</ecNumber>
    </recommendedName>
</protein>
<dbReference type="PANTHER" id="PTHR43013">
    <property type="entry name" value="GLUTAMYL-TRNA REDUCTASE"/>
    <property type="match status" value="1"/>
</dbReference>
<feature type="domain" description="Glutamyl-tRNA reductase N-terminal" evidence="12">
    <location>
        <begin position="5"/>
        <end position="151"/>
    </location>
</feature>
<dbReference type="InterPro" id="IPR036343">
    <property type="entry name" value="GluRdtase_N_sf"/>
</dbReference>
<dbReference type="InterPro" id="IPR015896">
    <property type="entry name" value="4pyrrol_synth_GluRdtase_dimer"/>
</dbReference>
<dbReference type="EMBL" id="JAKLTN010000003">
    <property type="protein sequence ID" value="MCG2578574.1"/>
    <property type="molecule type" value="Genomic_DNA"/>
</dbReference>
<dbReference type="InterPro" id="IPR006151">
    <property type="entry name" value="Shikm_DH/Glu-tRNA_Rdtase"/>
</dbReference>
<dbReference type="InterPro" id="IPR015895">
    <property type="entry name" value="4pyrrol_synth_GluRdtase_N"/>
</dbReference>
<evidence type="ECO:0000259" key="12">
    <source>
        <dbReference type="Pfam" id="PF05201"/>
    </source>
</evidence>
<dbReference type="PROSITE" id="PS00747">
    <property type="entry name" value="GLUTR"/>
    <property type="match status" value="1"/>
</dbReference>
<dbReference type="PANTHER" id="PTHR43013:SF1">
    <property type="entry name" value="GLUTAMYL-TRNA REDUCTASE"/>
    <property type="match status" value="1"/>
</dbReference>
<dbReference type="InterPro" id="IPR000343">
    <property type="entry name" value="4pyrrol_synth_GluRdtase"/>
</dbReference>
<keyword evidence="5 8" id="KW-0560">Oxidoreductase</keyword>
<comment type="function">
    <text evidence="8">Catalyzes the NADPH-dependent reduction of glutamyl-tRNA(Glu) to glutamate 1-semialdehyde (GSA).</text>
</comment>
<feature type="active site" description="Nucleophile" evidence="8">
    <location>
        <position position="49"/>
    </location>
</feature>
<name>A0ABS9K666_9RHOO</name>
<evidence type="ECO:0000259" key="11">
    <source>
        <dbReference type="Pfam" id="PF01488"/>
    </source>
</evidence>
<dbReference type="Gene3D" id="3.30.460.30">
    <property type="entry name" value="Glutamyl-tRNA reductase, N-terminal domain"/>
    <property type="match status" value="1"/>
</dbReference>
<dbReference type="SUPFAM" id="SSF69075">
    <property type="entry name" value="Glutamyl tRNA-reductase dimerization domain"/>
    <property type="match status" value="1"/>
</dbReference>
<dbReference type="PIRSF" id="PIRSF000445">
    <property type="entry name" value="4pyrrol_synth_GluRdtase"/>
    <property type="match status" value="1"/>
</dbReference>
<dbReference type="InterPro" id="IPR036291">
    <property type="entry name" value="NAD(P)-bd_dom_sf"/>
</dbReference>
<keyword evidence="6 8" id="KW-0627">Porphyrin biosynthesis</keyword>
<evidence type="ECO:0000256" key="7">
    <source>
        <dbReference type="ARBA" id="ARBA00047464"/>
    </source>
</evidence>
<feature type="domain" description="Tetrapyrrole biosynthesis glutamyl-tRNA reductase dimerisation" evidence="10">
    <location>
        <begin position="315"/>
        <end position="412"/>
    </location>
</feature>
<keyword evidence="14" id="KW-1185">Reference proteome</keyword>
<keyword evidence="4 8" id="KW-0521">NADP</keyword>
<evidence type="ECO:0000259" key="10">
    <source>
        <dbReference type="Pfam" id="PF00745"/>
    </source>
</evidence>
<comment type="subunit">
    <text evidence="8">Homodimer.</text>
</comment>
<dbReference type="CDD" id="cd05213">
    <property type="entry name" value="NAD_bind_Glutamyl_tRNA_reduct"/>
    <property type="match status" value="1"/>
</dbReference>
<dbReference type="SUPFAM" id="SSF51735">
    <property type="entry name" value="NAD(P)-binding Rossmann-fold domains"/>
    <property type="match status" value="1"/>
</dbReference>
<dbReference type="Pfam" id="PF01488">
    <property type="entry name" value="Shikimate_DH"/>
    <property type="match status" value="1"/>
</dbReference>
<dbReference type="Proteomes" id="UP001165384">
    <property type="component" value="Unassembled WGS sequence"/>
</dbReference>
<evidence type="ECO:0000256" key="6">
    <source>
        <dbReference type="ARBA" id="ARBA00023244"/>
    </source>
</evidence>
<dbReference type="NCBIfam" id="TIGR01035">
    <property type="entry name" value="hemA"/>
    <property type="match status" value="1"/>
</dbReference>
<evidence type="ECO:0000256" key="5">
    <source>
        <dbReference type="ARBA" id="ARBA00023002"/>
    </source>
</evidence>
<dbReference type="InterPro" id="IPR036453">
    <property type="entry name" value="GluRdtase_dimer_dom_sf"/>
</dbReference>